<dbReference type="RefSeq" id="XP_004340610.1">
    <property type="nucleotide sequence ID" value="XM_004340562.1"/>
</dbReference>
<proteinExistence type="predicted"/>
<dbReference type="OrthoDB" id="77463at2759"/>
<dbReference type="Gene3D" id="2.30.30.100">
    <property type="match status" value="1"/>
</dbReference>
<name>L8H2H3_ACACF</name>
<dbReference type="GeneID" id="14919399"/>
<evidence type="ECO:0000313" key="2">
    <source>
        <dbReference type="EMBL" id="ELR18571.1"/>
    </source>
</evidence>
<dbReference type="InterPro" id="IPR047574">
    <property type="entry name" value="AD"/>
</dbReference>
<dbReference type="PANTHER" id="PTHR14710">
    <property type="entry name" value="GEM-ASSOCIATED PROTEIN 6"/>
    <property type="match status" value="1"/>
</dbReference>
<dbReference type="GO" id="GO:0000387">
    <property type="term" value="P:spliceosomal snRNP assembly"/>
    <property type="evidence" value="ECO:0007669"/>
    <property type="project" value="TreeGrafter"/>
</dbReference>
<dbReference type="GO" id="GO:0000245">
    <property type="term" value="P:spliceosomal complex assembly"/>
    <property type="evidence" value="ECO:0007669"/>
    <property type="project" value="InterPro"/>
</dbReference>
<dbReference type="AlphaFoldDB" id="L8H2H3"/>
<feature type="domain" description="AD" evidence="1">
    <location>
        <begin position="68"/>
        <end position="164"/>
    </location>
</feature>
<dbReference type="GO" id="GO:0032797">
    <property type="term" value="C:SMN complex"/>
    <property type="evidence" value="ECO:0007669"/>
    <property type="project" value="TreeGrafter"/>
</dbReference>
<dbReference type="Proteomes" id="UP000011083">
    <property type="component" value="Unassembled WGS sequence"/>
</dbReference>
<gene>
    <name evidence="2" type="ORF">ACA1_155170</name>
</gene>
<dbReference type="EMBL" id="KB007951">
    <property type="protein sequence ID" value="ELR18571.1"/>
    <property type="molecule type" value="Genomic_DNA"/>
</dbReference>
<accession>L8H2H3</accession>
<dbReference type="GO" id="GO:0005634">
    <property type="term" value="C:nucleus"/>
    <property type="evidence" value="ECO:0007669"/>
    <property type="project" value="InterPro"/>
</dbReference>
<dbReference type="InterPro" id="IPR046856">
    <property type="entry name" value="Gemin6_C"/>
</dbReference>
<dbReference type="KEGG" id="acan:ACA1_155170"/>
<dbReference type="PROSITE" id="PS52001">
    <property type="entry name" value="AD"/>
    <property type="match status" value="1"/>
</dbReference>
<dbReference type="InterPro" id="IPR009422">
    <property type="entry name" value="Gemin6"/>
</dbReference>
<dbReference type="PANTHER" id="PTHR14710:SF2">
    <property type="entry name" value="GEM-ASSOCIATED PROTEIN 6"/>
    <property type="match status" value="1"/>
</dbReference>
<evidence type="ECO:0000259" key="1">
    <source>
        <dbReference type="PROSITE" id="PS52001"/>
    </source>
</evidence>
<dbReference type="Pfam" id="PF20417">
    <property type="entry name" value="Gemin6_C"/>
    <property type="match status" value="1"/>
</dbReference>
<evidence type="ECO:0000313" key="3">
    <source>
        <dbReference type="Proteomes" id="UP000011083"/>
    </source>
</evidence>
<dbReference type="VEuPathDB" id="AmoebaDB:ACA1_155170"/>
<organism evidence="2 3">
    <name type="scientific">Acanthamoeba castellanii (strain ATCC 30010 / Neff)</name>
    <dbReference type="NCBI Taxonomy" id="1257118"/>
    <lineage>
        <taxon>Eukaryota</taxon>
        <taxon>Amoebozoa</taxon>
        <taxon>Discosea</taxon>
        <taxon>Longamoebia</taxon>
        <taxon>Centramoebida</taxon>
        <taxon>Acanthamoebidae</taxon>
        <taxon>Acanthamoeba</taxon>
    </lineage>
</organism>
<reference evidence="2 3" key="1">
    <citation type="journal article" date="2013" name="Genome Biol.">
        <title>Genome of Acanthamoeba castellanii highlights extensive lateral gene transfer and early evolution of tyrosine kinase signaling.</title>
        <authorList>
            <person name="Clarke M."/>
            <person name="Lohan A.J."/>
            <person name="Liu B."/>
            <person name="Lagkouvardos I."/>
            <person name="Roy S."/>
            <person name="Zafar N."/>
            <person name="Bertelli C."/>
            <person name="Schilde C."/>
            <person name="Kianianmomeni A."/>
            <person name="Burglin T.R."/>
            <person name="Frech C."/>
            <person name="Turcotte B."/>
            <person name="Kopec K.O."/>
            <person name="Synnott J.M."/>
            <person name="Choo C."/>
            <person name="Paponov I."/>
            <person name="Finkler A."/>
            <person name="Soon Heng Tan C."/>
            <person name="Hutchins A.P."/>
            <person name="Weinmeier T."/>
            <person name="Rattei T."/>
            <person name="Chu J.S."/>
            <person name="Gimenez G."/>
            <person name="Irimia M."/>
            <person name="Rigden D.J."/>
            <person name="Fitzpatrick D.A."/>
            <person name="Lorenzo-Morales J."/>
            <person name="Bateman A."/>
            <person name="Chiu C.H."/>
            <person name="Tang P."/>
            <person name="Hegemann P."/>
            <person name="Fromm H."/>
            <person name="Raoult D."/>
            <person name="Greub G."/>
            <person name="Miranda-Saavedra D."/>
            <person name="Chen N."/>
            <person name="Nash P."/>
            <person name="Ginger M.L."/>
            <person name="Horn M."/>
            <person name="Schaap P."/>
            <person name="Caler L."/>
            <person name="Loftus B."/>
        </authorList>
    </citation>
    <scope>NUCLEOTIDE SEQUENCE [LARGE SCALE GENOMIC DNA]</scope>
    <source>
        <strain evidence="2 3">Neff</strain>
    </source>
</reference>
<keyword evidence="3" id="KW-1185">Reference proteome</keyword>
<sequence length="164" mass="18028">MEPWWAATTPQEWIDRLGCKVTVQLKGSQAPIEGFLYSVDPELHHLMILRPAPPAATLDKRVDYRVERVVAFAHAITAVQSQAESTTTTATAYTTTNFQHRKAVVQQLLEKALIPHAEEKGGVIVVMAGVASIDPPYNADSCRSRNEIVLQRLQAILSTLVPAS</sequence>
<protein>
    <recommendedName>
        <fullName evidence="1">AD domain-containing protein</fullName>
    </recommendedName>
</protein>